<comment type="caution">
    <text evidence="3">The sequence shown here is derived from an EMBL/GenBank/DDBJ whole genome shotgun (WGS) entry which is preliminary data.</text>
</comment>
<dbReference type="InterPro" id="IPR002347">
    <property type="entry name" value="SDR_fam"/>
</dbReference>
<dbReference type="CDD" id="cd05233">
    <property type="entry name" value="SDR_c"/>
    <property type="match status" value="1"/>
</dbReference>
<protein>
    <submittedName>
        <fullName evidence="3">SDR family NAD(P)-dependent oxidoreductase</fullName>
    </submittedName>
</protein>
<name>A0ABV0GKC3_9BURK</name>
<dbReference type="PANTHER" id="PTHR43669:SF6">
    <property type="entry name" value="DECAPRENYLPHOSPHORYL-2-KETO-BETA-D-ERYTHRO-PENTOSE REDUCTASE"/>
    <property type="match status" value="1"/>
</dbReference>
<evidence type="ECO:0000256" key="2">
    <source>
        <dbReference type="ARBA" id="ARBA00023002"/>
    </source>
</evidence>
<evidence type="ECO:0000313" key="3">
    <source>
        <dbReference type="EMBL" id="MEO3715566.1"/>
    </source>
</evidence>
<organism evidence="3 4">
    <name type="scientific">Roseateles flavus</name>
    <dbReference type="NCBI Taxonomy" id="3149041"/>
    <lineage>
        <taxon>Bacteria</taxon>
        <taxon>Pseudomonadati</taxon>
        <taxon>Pseudomonadota</taxon>
        <taxon>Betaproteobacteria</taxon>
        <taxon>Burkholderiales</taxon>
        <taxon>Sphaerotilaceae</taxon>
        <taxon>Roseateles</taxon>
    </lineage>
</organism>
<dbReference type="EMBL" id="JBDPZC010000015">
    <property type="protein sequence ID" value="MEO3715566.1"/>
    <property type="molecule type" value="Genomic_DNA"/>
</dbReference>
<reference evidence="3 4" key="1">
    <citation type="submission" date="2024-05" db="EMBL/GenBank/DDBJ databases">
        <title>Roseateles sp. 2.12 16S ribosomal RNA gene Genome sequencing and assembly.</title>
        <authorList>
            <person name="Woo H."/>
        </authorList>
    </citation>
    <scope>NUCLEOTIDE SEQUENCE [LARGE SCALE GENOMIC DNA]</scope>
    <source>
        <strain evidence="3 4">2.12</strain>
    </source>
</reference>
<evidence type="ECO:0000313" key="4">
    <source>
        <dbReference type="Proteomes" id="UP001462640"/>
    </source>
</evidence>
<dbReference type="SUPFAM" id="SSF51735">
    <property type="entry name" value="NAD(P)-binding Rossmann-fold domains"/>
    <property type="match status" value="1"/>
</dbReference>
<dbReference type="Proteomes" id="UP001462640">
    <property type="component" value="Unassembled WGS sequence"/>
</dbReference>
<evidence type="ECO:0000256" key="1">
    <source>
        <dbReference type="ARBA" id="ARBA00006484"/>
    </source>
</evidence>
<dbReference type="Gene3D" id="3.40.50.720">
    <property type="entry name" value="NAD(P)-binding Rossmann-like Domain"/>
    <property type="match status" value="1"/>
</dbReference>
<dbReference type="PANTHER" id="PTHR43669">
    <property type="entry name" value="5-KETO-D-GLUCONATE 5-REDUCTASE"/>
    <property type="match status" value="1"/>
</dbReference>
<sequence>MTDPMGIAGAASRRRIVIVGATSAMAEHCARLWLRQTPDCELVLLGRHAERLERVAGDLRVRAPQARISCRVLDFSDADAIARAATDCSQPRAPDLVLIAHGLLPDQSRAQQDLTLARLTLEVNGLSPVLFAEAFAARMQAVEGGRLALIGSVAGDRGRQSNYVYGAAKGLLERYAEGLQHRLALQGFPLRVVLVKPGPTATPMTAAMEGAPGGLAPVDAVATGIVKGVAQGRPVVYVPGKWRLIMAVIRSLPRVLMHRLKI</sequence>
<comment type="similarity">
    <text evidence="1">Belongs to the short-chain dehydrogenases/reductases (SDR) family.</text>
</comment>
<accession>A0ABV0GKC3</accession>
<keyword evidence="2" id="KW-0560">Oxidoreductase</keyword>
<dbReference type="RefSeq" id="WP_347613094.1">
    <property type="nucleotide sequence ID" value="NZ_JBDPZC010000015.1"/>
</dbReference>
<dbReference type="InterPro" id="IPR036291">
    <property type="entry name" value="NAD(P)-bd_dom_sf"/>
</dbReference>
<dbReference type="PRINTS" id="PR00081">
    <property type="entry name" value="GDHRDH"/>
</dbReference>
<proteinExistence type="inferred from homology"/>
<dbReference type="Pfam" id="PF00106">
    <property type="entry name" value="adh_short"/>
    <property type="match status" value="1"/>
</dbReference>
<keyword evidence="4" id="KW-1185">Reference proteome</keyword>
<gene>
    <name evidence="3" type="ORF">ABDJ40_22565</name>
</gene>